<evidence type="ECO:0000256" key="1">
    <source>
        <dbReference type="ARBA" id="ARBA00003769"/>
    </source>
</evidence>
<comment type="function">
    <text evidence="1 9">Catalyzes the transfer of a ribosyl phosphate group from 5-phosphoribose 1-diphosphate to orotate, leading to the formation of orotidine monophosphate (OMP).</text>
</comment>
<dbReference type="InterPro" id="IPR000836">
    <property type="entry name" value="PRTase_dom"/>
</dbReference>
<dbReference type="EC" id="2.4.2.10" evidence="5 9"/>
<dbReference type="PANTHER" id="PTHR46683">
    <property type="entry name" value="OROTATE PHOSPHORIBOSYLTRANSFERASE 1-RELATED"/>
    <property type="match status" value="1"/>
</dbReference>
<name>B6FZP9_PEPHT</name>
<comment type="similarity">
    <text evidence="3 9">Belongs to the purine/pyrimidine phosphoribosyltransferase family. PyrE subfamily.</text>
</comment>
<feature type="binding site" description="in other chain" evidence="9">
    <location>
        <begin position="73"/>
        <end position="74"/>
    </location>
    <ligand>
        <name>5-phospho-alpha-D-ribose 1-diphosphate</name>
        <dbReference type="ChEBI" id="CHEBI:58017"/>
        <note>ligand shared between dimeric partners</note>
    </ligand>
</feature>
<evidence type="ECO:0000256" key="5">
    <source>
        <dbReference type="ARBA" id="ARBA00011971"/>
    </source>
</evidence>
<evidence type="ECO:0000256" key="7">
    <source>
        <dbReference type="ARBA" id="ARBA00022679"/>
    </source>
</evidence>
<proteinExistence type="inferred from homology"/>
<dbReference type="GO" id="GO:0000287">
    <property type="term" value="F:magnesium ion binding"/>
    <property type="evidence" value="ECO:0007669"/>
    <property type="project" value="UniProtKB-UniRule"/>
</dbReference>
<keyword evidence="12" id="KW-1185">Reference proteome</keyword>
<keyword evidence="6 9" id="KW-0328">Glycosyltransferase</keyword>
<dbReference type="InterPro" id="IPR004467">
    <property type="entry name" value="Or_phspho_trans_dom"/>
</dbReference>
<dbReference type="eggNOG" id="COG0461">
    <property type="taxonomic scope" value="Bacteria"/>
</dbReference>
<feature type="binding site" evidence="9">
    <location>
        <position position="161"/>
    </location>
    <ligand>
        <name>orotate</name>
        <dbReference type="ChEBI" id="CHEBI:30839"/>
    </ligand>
</feature>
<dbReference type="GO" id="GO:0005737">
    <property type="term" value="C:cytoplasm"/>
    <property type="evidence" value="ECO:0007669"/>
    <property type="project" value="TreeGrafter"/>
</dbReference>
<evidence type="ECO:0000256" key="6">
    <source>
        <dbReference type="ARBA" id="ARBA00022676"/>
    </source>
</evidence>
<evidence type="ECO:0000256" key="2">
    <source>
        <dbReference type="ARBA" id="ARBA00004889"/>
    </source>
</evidence>
<feature type="binding site" description="in other chain" evidence="9">
    <location>
        <position position="26"/>
    </location>
    <ligand>
        <name>5-phospho-alpha-D-ribose 1-diphosphate</name>
        <dbReference type="ChEBI" id="CHEBI:58017"/>
        <note>ligand shared between dimeric partners</note>
    </ligand>
</feature>
<feature type="binding site" evidence="9">
    <location>
        <position position="104"/>
    </location>
    <ligand>
        <name>5-phospho-alpha-D-ribose 1-diphosphate</name>
        <dbReference type="ChEBI" id="CHEBI:58017"/>
        <note>ligand shared between dimeric partners</note>
    </ligand>
</feature>
<dbReference type="InterPro" id="IPR029057">
    <property type="entry name" value="PRTase-like"/>
</dbReference>
<dbReference type="SUPFAM" id="SSF53271">
    <property type="entry name" value="PRTase-like"/>
    <property type="match status" value="1"/>
</dbReference>
<comment type="cofactor">
    <cofactor evidence="9">
        <name>Mg(2+)</name>
        <dbReference type="ChEBI" id="CHEBI:18420"/>
    </cofactor>
</comment>
<dbReference type="AlphaFoldDB" id="B6FZP9"/>
<evidence type="ECO:0000256" key="8">
    <source>
        <dbReference type="ARBA" id="ARBA00022975"/>
    </source>
</evidence>
<comment type="catalytic activity">
    <reaction evidence="9">
        <text>orotidine 5'-phosphate + diphosphate = orotate + 5-phospho-alpha-D-ribose 1-diphosphate</text>
        <dbReference type="Rhea" id="RHEA:10380"/>
        <dbReference type="ChEBI" id="CHEBI:30839"/>
        <dbReference type="ChEBI" id="CHEBI:33019"/>
        <dbReference type="ChEBI" id="CHEBI:57538"/>
        <dbReference type="ChEBI" id="CHEBI:58017"/>
        <dbReference type="EC" id="2.4.2.10"/>
    </reaction>
</comment>
<dbReference type="Proteomes" id="UP000003178">
    <property type="component" value="Unassembled WGS sequence"/>
</dbReference>
<evidence type="ECO:0000313" key="12">
    <source>
        <dbReference type="Proteomes" id="UP000003178"/>
    </source>
</evidence>
<comment type="subunit">
    <text evidence="4 9">Homodimer.</text>
</comment>
<feature type="domain" description="Phosphoribosyltransferase" evidence="10">
    <location>
        <begin position="44"/>
        <end position="163"/>
    </location>
</feature>
<dbReference type="GO" id="GO:0006207">
    <property type="term" value="P:'de novo' pyrimidine nucleobase biosynthetic process"/>
    <property type="evidence" value="ECO:0007669"/>
    <property type="project" value="TreeGrafter"/>
</dbReference>
<dbReference type="NCBIfam" id="TIGR00336">
    <property type="entry name" value="pyrE"/>
    <property type="match status" value="1"/>
</dbReference>
<evidence type="ECO:0000256" key="4">
    <source>
        <dbReference type="ARBA" id="ARBA00011738"/>
    </source>
</evidence>
<keyword evidence="9" id="KW-0460">Magnesium</keyword>
<comment type="caution">
    <text evidence="11">The sequence shown here is derived from an EMBL/GenBank/DDBJ whole genome shotgun (WGS) entry which is preliminary data.</text>
</comment>
<sequence>MEAYKEQFIDFMVESKVLKFGEFTLKSGRKSPFFMNAGAYVTGSQLKRLGEYYAKAIHDKYGDDFDVLFGPAYKGIPLGVVTAIAYSELYGKEVRYCSDRKEVKDHGADKGGFLGSELQDGDRVIMIEDVTTSGKSMEETVPKVRGAANVEIVGLMVSLDRMEIGKGGVKCALDEVKELYGFDTNAIVTMAEVVEYLYNKPCNGEIVINDEIKAAIDEYYKQYGAKK</sequence>
<dbReference type="STRING" id="500633.CLOHIR_01353"/>
<evidence type="ECO:0000259" key="10">
    <source>
        <dbReference type="Pfam" id="PF00156"/>
    </source>
</evidence>
<feature type="binding site" evidence="9">
    <location>
        <position position="106"/>
    </location>
    <ligand>
        <name>5-phospho-alpha-D-ribose 1-diphosphate</name>
        <dbReference type="ChEBI" id="CHEBI:58017"/>
        <note>ligand shared between dimeric partners</note>
    </ligand>
</feature>
<dbReference type="HAMAP" id="MF_01208">
    <property type="entry name" value="PyrE"/>
    <property type="match status" value="1"/>
</dbReference>
<dbReference type="GO" id="GO:0004588">
    <property type="term" value="F:orotate phosphoribosyltransferase activity"/>
    <property type="evidence" value="ECO:0007669"/>
    <property type="project" value="UniProtKB-UniRule"/>
</dbReference>
<dbReference type="GO" id="GO:0044205">
    <property type="term" value="P:'de novo' UMP biosynthetic process"/>
    <property type="evidence" value="ECO:0007669"/>
    <property type="project" value="UniProtKB-UniRule"/>
</dbReference>
<dbReference type="HOGENOM" id="CLU_074878_0_1_9"/>
<dbReference type="EMBL" id="ABWP01000058">
    <property type="protein sequence ID" value="EEA84993.1"/>
    <property type="molecule type" value="Genomic_DNA"/>
</dbReference>
<organism evidence="11 12">
    <name type="scientific">Peptacetobacter hiranonis (strain DSM 13275 / JCM 10541 / KCTC 15199 / TO-931)</name>
    <name type="common">Clostridium hiranonis</name>
    <dbReference type="NCBI Taxonomy" id="500633"/>
    <lineage>
        <taxon>Bacteria</taxon>
        <taxon>Bacillati</taxon>
        <taxon>Bacillota</taxon>
        <taxon>Clostridia</taxon>
        <taxon>Peptostreptococcales</taxon>
        <taxon>Peptostreptococcaceae</taxon>
        <taxon>Peptacetobacter</taxon>
    </lineage>
</organism>
<gene>
    <name evidence="9 11" type="primary">pyrE</name>
    <name evidence="11" type="ORF">CLOHIR_01353</name>
</gene>
<feature type="binding site" evidence="9">
    <location>
        <position position="132"/>
    </location>
    <ligand>
        <name>orotate</name>
        <dbReference type="ChEBI" id="CHEBI:30839"/>
    </ligand>
</feature>
<comment type="pathway">
    <text evidence="2 9">Pyrimidine metabolism; UMP biosynthesis via de novo pathway; UMP from orotate: step 1/2.</text>
</comment>
<dbReference type="RefSeq" id="WP_006440274.1">
    <property type="nucleotide sequence ID" value="NZ_DS995356.1"/>
</dbReference>
<keyword evidence="7 9" id="KW-0808">Transferase</keyword>
<dbReference type="Pfam" id="PF00156">
    <property type="entry name" value="Pribosyltran"/>
    <property type="match status" value="1"/>
</dbReference>
<feature type="binding site" description="in other chain" evidence="9">
    <location>
        <begin position="128"/>
        <end position="136"/>
    </location>
    <ligand>
        <name>5-phospho-alpha-D-ribose 1-diphosphate</name>
        <dbReference type="ChEBI" id="CHEBI:58017"/>
        <note>ligand shared between dimeric partners</note>
    </ligand>
</feature>
<accession>B6FZP9</accession>
<dbReference type="GO" id="GO:0046132">
    <property type="term" value="P:pyrimidine ribonucleoside biosynthetic process"/>
    <property type="evidence" value="ECO:0007669"/>
    <property type="project" value="TreeGrafter"/>
</dbReference>
<feature type="binding site" description="in other chain" evidence="9">
    <location>
        <position position="101"/>
    </location>
    <ligand>
        <name>5-phospho-alpha-D-ribose 1-diphosphate</name>
        <dbReference type="ChEBI" id="CHEBI:58017"/>
        <note>ligand shared between dimeric partners</note>
    </ligand>
</feature>
<dbReference type="PANTHER" id="PTHR46683:SF1">
    <property type="entry name" value="OROTATE PHOSPHORIBOSYLTRANSFERASE 1-RELATED"/>
    <property type="match status" value="1"/>
</dbReference>
<comment type="caution">
    <text evidence="9">Lacks conserved residue(s) required for the propagation of feature annotation.</text>
</comment>
<evidence type="ECO:0000256" key="9">
    <source>
        <dbReference type="HAMAP-Rule" id="MF_01208"/>
    </source>
</evidence>
<dbReference type="OrthoDB" id="9802134at2"/>
<keyword evidence="8 9" id="KW-0665">Pyrimidine biosynthesis</keyword>
<dbReference type="InterPro" id="IPR023031">
    <property type="entry name" value="OPRT"/>
</dbReference>
<evidence type="ECO:0000313" key="11">
    <source>
        <dbReference type="EMBL" id="EEA84993.1"/>
    </source>
</evidence>
<reference evidence="11 12" key="1">
    <citation type="submission" date="2008-09" db="EMBL/GenBank/DDBJ databases">
        <authorList>
            <person name="Fulton L."/>
            <person name="Clifton S."/>
            <person name="Fulton B."/>
            <person name="Xu J."/>
            <person name="Minx P."/>
            <person name="Pepin K.H."/>
            <person name="Johnson M."/>
            <person name="Thiruvilangam P."/>
            <person name="Bhonagiri V."/>
            <person name="Nash W.E."/>
            <person name="Mardis E.R."/>
            <person name="Wilson R.K."/>
        </authorList>
    </citation>
    <scope>NUCLEOTIDE SEQUENCE [LARGE SCALE GENOMIC DNA]</scope>
    <source>
        <strain evidence="11 12">DSM 13275</strain>
    </source>
</reference>
<dbReference type="Gene3D" id="3.40.50.2020">
    <property type="match status" value="1"/>
</dbReference>
<dbReference type="UniPathway" id="UPA00070">
    <property type="reaction ID" value="UER00119"/>
</dbReference>
<protein>
    <recommendedName>
        <fullName evidence="5 9">Orotate phosphoribosyltransferase</fullName>
        <shortName evidence="9">OPRT</shortName>
        <shortName evidence="9">OPRTase</shortName>
        <ecNumber evidence="5 9">2.4.2.10</ecNumber>
    </recommendedName>
</protein>
<feature type="binding site" evidence="9">
    <location>
        <position position="100"/>
    </location>
    <ligand>
        <name>5-phospho-alpha-D-ribose 1-diphosphate</name>
        <dbReference type="ChEBI" id="CHEBI:58017"/>
        <note>ligand shared between dimeric partners</note>
    </ligand>
</feature>
<dbReference type="CDD" id="cd06223">
    <property type="entry name" value="PRTases_typeI"/>
    <property type="match status" value="1"/>
</dbReference>
<evidence type="ECO:0000256" key="3">
    <source>
        <dbReference type="ARBA" id="ARBA00006340"/>
    </source>
</evidence>
<reference evidence="11 12" key="2">
    <citation type="submission" date="2008-10" db="EMBL/GenBank/DDBJ databases">
        <title>Draft genome sequence of Clostridium hiranonis (DSM 13275).</title>
        <authorList>
            <person name="Sudarsanam P."/>
            <person name="Ley R."/>
            <person name="Guruge J."/>
            <person name="Turnbaugh P.J."/>
            <person name="Mahowald M."/>
            <person name="Liep D."/>
            <person name="Gordon J."/>
        </authorList>
    </citation>
    <scope>NUCLEOTIDE SEQUENCE [LARGE SCALE GENOMIC DNA]</scope>
    <source>
        <strain evidence="11 12">DSM 13275</strain>
    </source>
</reference>